<feature type="region of interest" description="Disordered" evidence="1">
    <location>
        <begin position="310"/>
        <end position="366"/>
    </location>
</feature>
<sequence>MAPISMDSRILYDAATLYEGAYHSAENVVKTLAAALDKDWGCAGSDSAGRTWADSYDLAAFKAVAAGTDIVNAFGKLHDLLAFTAVNHANTEKLNKNPPETPDPAPAVLAATTAPTFKGAFGGESDPPFGWSMISSWLQGHTWPNGDPDKLRSLGTAWRAAAKGLRGASDSTGQAWTNVEENASEELPQAIDQMDAVWMGVGEVATQYEKLGNACEDWAQQIEDAHQKILAILAGAIGAGLIAGVVVGFFTAGTGAVATTAAAGSSAGAAVVTVLVAFDAAAAVAAGVTVAAGVAAIGVATELQPLLEANPTQFNTSTGTGGGGSSGSYSRPPEVPSDWVPRTADNGKGVVWQKPGSTGNSDTIRVMQPNSQYPNGYVRFYNSHGQPVDLAGKPGPKSTTHISVNPDGTFPKPQGW</sequence>
<feature type="transmembrane region" description="Helical" evidence="2">
    <location>
        <begin position="229"/>
        <end position="250"/>
    </location>
</feature>
<organism evidence="4 5">
    <name type="scientific">Nocardia bovistercoris</name>
    <dbReference type="NCBI Taxonomy" id="2785916"/>
    <lineage>
        <taxon>Bacteria</taxon>
        <taxon>Bacillati</taxon>
        <taxon>Actinomycetota</taxon>
        <taxon>Actinomycetes</taxon>
        <taxon>Mycobacteriales</taxon>
        <taxon>Nocardiaceae</taxon>
        <taxon>Nocardia</taxon>
    </lineage>
</organism>
<keyword evidence="2" id="KW-0812">Transmembrane</keyword>
<keyword evidence="2" id="KW-1133">Transmembrane helix</keyword>
<gene>
    <name evidence="4" type="ORF">IT779_35270</name>
</gene>
<name>A0A931IJQ2_9NOCA</name>
<comment type="caution">
    <text evidence="4">The sequence shown here is derived from an EMBL/GenBank/DDBJ whole genome shotgun (WGS) entry which is preliminary data.</text>
</comment>
<accession>A0A931IJQ2</accession>
<feature type="region of interest" description="Disordered" evidence="1">
    <location>
        <begin position="384"/>
        <end position="416"/>
    </location>
</feature>
<feature type="compositionally biased region" description="Polar residues" evidence="1">
    <location>
        <begin position="355"/>
        <end position="366"/>
    </location>
</feature>
<dbReference type="EMBL" id="JADMLG010000026">
    <property type="protein sequence ID" value="MBH0781545.1"/>
    <property type="molecule type" value="Genomic_DNA"/>
</dbReference>
<dbReference type="RefSeq" id="WP_196153833.1">
    <property type="nucleotide sequence ID" value="NZ_JADMLG010000026.1"/>
</dbReference>
<evidence type="ECO:0000259" key="3">
    <source>
        <dbReference type="Pfam" id="PF25547"/>
    </source>
</evidence>
<dbReference type="InterPro" id="IPR057746">
    <property type="entry name" value="CpnT-like_N"/>
</dbReference>
<evidence type="ECO:0000313" key="4">
    <source>
        <dbReference type="EMBL" id="MBH0781545.1"/>
    </source>
</evidence>
<evidence type="ECO:0000256" key="2">
    <source>
        <dbReference type="SAM" id="Phobius"/>
    </source>
</evidence>
<feature type="transmembrane region" description="Helical" evidence="2">
    <location>
        <begin position="270"/>
        <end position="297"/>
    </location>
</feature>
<proteinExistence type="predicted"/>
<evidence type="ECO:0000256" key="1">
    <source>
        <dbReference type="SAM" id="MobiDB-lite"/>
    </source>
</evidence>
<dbReference type="Pfam" id="PF25547">
    <property type="entry name" value="WXG100_2"/>
    <property type="match status" value="1"/>
</dbReference>
<feature type="domain" description="Outer membrane channel protein CpnT-like N-terminal" evidence="3">
    <location>
        <begin position="136"/>
        <end position="256"/>
    </location>
</feature>
<protein>
    <recommendedName>
        <fullName evidence="3">Outer membrane channel protein CpnT-like N-terminal domain-containing protein</fullName>
    </recommendedName>
</protein>
<evidence type="ECO:0000313" key="5">
    <source>
        <dbReference type="Proteomes" id="UP000655751"/>
    </source>
</evidence>
<keyword evidence="5" id="KW-1185">Reference proteome</keyword>
<reference evidence="4" key="1">
    <citation type="submission" date="2020-11" db="EMBL/GenBank/DDBJ databases">
        <title>Nocardia NEAU-351.nov., a novel actinomycete isolated from the cow dung.</title>
        <authorList>
            <person name="Zhang X."/>
        </authorList>
    </citation>
    <scope>NUCLEOTIDE SEQUENCE</scope>
    <source>
        <strain evidence="4">NEAU-351</strain>
    </source>
</reference>
<keyword evidence="2" id="KW-0472">Membrane</keyword>
<dbReference type="Proteomes" id="UP000655751">
    <property type="component" value="Unassembled WGS sequence"/>
</dbReference>
<dbReference type="AlphaFoldDB" id="A0A931IJQ2"/>